<dbReference type="SUPFAM" id="SSF53300">
    <property type="entry name" value="vWA-like"/>
    <property type="match status" value="1"/>
</dbReference>
<dbReference type="InterPro" id="IPR003034">
    <property type="entry name" value="SAP_dom"/>
</dbReference>
<dbReference type="Pfam" id="PF03731">
    <property type="entry name" value="Ku_N"/>
    <property type="match status" value="1"/>
</dbReference>
<comment type="caution">
    <text evidence="14">The sequence shown here is derived from an EMBL/GenBank/DDBJ whole genome shotgun (WGS) entry which is preliminary data.</text>
</comment>
<dbReference type="InterPro" id="IPR006164">
    <property type="entry name" value="DNA_bd_Ku70/Ku80"/>
</dbReference>
<keyword evidence="9" id="KW-0233">DNA recombination</keyword>
<organism evidence="14 15">
    <name type="scientific">Periplaneta americana</name>
    <name type="common">American cockroach</name>
    <name type="synonym">Blatta americana</name>
    <dbReference type="NCBI Taxonomy" id="6978"/>
    <lineage>
        <taxon>Eukaryota</taxon>
        <taxon>Metazoa</taxon>
        <taxon>Ecdysozoa</taxon>
        <taxon>Arthropoda</taxon>
        <taxon>Hexapoda</taxon>
        <taxon>Insecta</taxon>
        <taxon>Pterygota</taxon>
        <taxon>Neoptera</taxon>
        <taxon>Polyneoptera</taxon>
        <taxon>Dictyoptera</taxon>
        <taxon>Blattodea</taxon>
        <taxon>Blattoidea</taxon>
        <taxon>Blattidae</taxon>
        <taxon>Blattinae</taxon>
        <taxon>Periplaneta</taxon>
    </lineage>
</organism>
<protein>
    <recommendedName>
        <fullName evidence="13">Ku domain-containing protein</fullName>
    </recommendedName>
</protein>
<dbReference type="Gene3D" id="2.40.290.10">
    <property type="match status" value="1"/>
</dbReference>
<comment type="subcellular location">
    <subcellularLocation>
        <location evidence="1">Nucleus</location>
    </subcellularLocation>
</comment>
<keyword evidence="3" id="KW-0547">Nucleotide-binding</keyword>
<dbReference type="PANTHER" id="PTHR12604:SF2">
    <property type="entry name" value="X-RAY REPAIR CROSS-COMPLEMENTING PROTEIN 6"/>
    <property type="match status" value="1"/>
</dbReference>
<dbReference type="SUPFAM" id="SSF100939">
    <property type="entry name" value="SPOC domain-like"/>
    <property type="match status" value="1"/>
</dbReference>
<dbReference type="EMBL" id="JAJSOF020000029">
    <property type="protein sequence ID" value="KAJ4432135.1"/>
    <property type="molecule type" value="Genomic_DNA"/>
</dbReference>
<dbReference type="PANTHER" id="PTHR12604">
    <property type="entry name" value="KU AUTOANTIGEN DNA HELICASE"/>
    <property type="match status" value="1"/>
</dbReference>
<dbReference type="Proteomes" id="UP001148838">
    <property type="component" value="Unassembled WGS sequence"/>
</dbReference>
<evidence type="ECO:0000313" key="14">
    <source>
        <dbReference type="EMBL" id="KAJ4432135.1"/>
    </source>
</evidence>
<dbReference type="InterPro" id="IPR005160">
    <property type="entry name" value="Ku_C"/>
</dbReference>
<evidence type="ECO:0000256" key="3">
    <source>
        <dbReference type="ARBA" id="ARBA00022741"/>
    </source>
</evidence>
<dbReference type="Gene3D" id="1.10.720.30">
    <property type="entry name" value="SAP domain"/>
    <property type="match status" value="1"/>
</dbReference>
<dbReference type="InterPro" id="IPR027388">
    <property type="entry name" value="Ku70_bridge/pillars_dom_sf"/>
</dbReference>
<dbReference type="Gene3D" id="3.40.50.410">
    <property type="entry name" value="von Willebrand factor, type A domain"/>
    <property type="match status" value="1"/>
</dbReference>
<comment type="similarity">
    <text evidence="2">Belongs to the ku70 family.</text>
</comment>
<dbReference type="Pfam" id="PF02037">
    <property type="entry name" value="SAP"/>
    <property type="match status" value="1"/>
</dbReference>
<dbReference type="CDD" id="cd01458">
    <property type="entry name" value="vWA_ku"/>
    <property type="match status" value="1"/>
</dbReference>
<evidence type="ECO:0000256" key="9">
    <source>
        <dbReference type="ARBA" id="ARBA00023172"/>
    </source>
</evidence>
<dbReference type="NCBIfam" id="TIGR00578">
    <property type="entry name" value="ku70"/>
    <property type="match status" value="1"/>
</dbReference>
<evidence type="ECO:0000256" key="7">
    <source>
        <dbReference type="ARBA" id="ARBA00022840"/>
    </source>
</evidence>
<keyword evidence="4" id="KW-0227">DNA damage</keyword>
<gene>
    <name evidence="14" type="ORF">ANN_20751</name>
</gene>
<evidence type="ECO:0000256" key="12">
    <source>
        <dbReference type="SAM" id="MobiDB-lite"/>
    </source>
</evidence>
<keyword evidence="11" id="KW-0539">Nucleus</keyword>
<evidence type="ECO:0000256" key="1">
    <source>
        <dbReference type="ARBA" id="ARBA00004123"/>
    </source>
</evidence>
<keyword evidence="8" id="KW-0238">DNA-binding</keyword>
<dbReference type="SMART" id="SM00559">
    <property type="entry name" value="Ku78"/>
    <property type="match status" value="1"/>
</dbReference>
<feature type="region of interest" description="Disordered" evidence="12">
    <location>
        <begin position="531"/>
        <end position="559"/>
    </location>
</feature>
<dbReference type="Gene3D" id="4.10.970.10">
    <property type="entry name" value="Ku70, bridge and pillars"/>
    <property type="match status" value="1"/>
</dbReference>
<keyword evidence="5" id="KW-0378">Hydrolase</keyword>
<evidence type="ECO:0000256" key="11">
    <source>
        <dbReference type="ARBA" id="ARBA00023242"/>
    </source>
</evidence>
<dbReference type="InterPro" id="IPR016194">
    <property type="entry name" value="SPOC-like_C_dom_sf"/>
</dbReference>
<keyword evidence="15" id="KW-1185">Reference proteome</keyword>
<evidence type="ECO:0000256" key="5">
    <source>
        <dbReference type="ARBA" id="ARBA00022801"/>
    </source>
</evidence>
<evidence type="ECO:0000313" key="15">
    <source>
        <dbReference type="Proteomes" id="UP001148838"/>
    </source>
</evidence>
<dbReference type="InterPro" id="IPR036361">
    <property type="entry name" value="SAP_dom_sf"/>
</dbReference>
<evidence type="ECO:0000256" key="10">
    <source>
        <dbReference type="ARBA" id="ARBA00023204"/>
    </source>
</evidence>
<evidence type="ECO:0000259" key="13">
    <source>
        <dbReference type="SMART" id="SM00559"/>
    </source>
</evidence>
<dbReference type="InterPro" id="IPR006165">
    <property type="entry name" value="Ku70"/>
</dbReference>
<evidence type="ECO:0000256" key="8">
    <source>
        <dbReference type="ARBA" id="ARBA00023125"/>
    </source>
</evidence>
<evidence type="ECO:0000256" key="6">
    <source>
        <dbReference type="ARBA" id="ARBA00022806"/>
    </source>
</evidence>
<dbReference type="Pfam" id="PF02735">
    <property type="entry name" value="Ku"/>
    <property type="match status" value="1"/>
</dbReference>
<keyword evidence="6" id="KW-0347">Helicase</keyword>
<reference evidence="14 15" key="1">
    <citation type="journal article" date="2022" name="Allergy">
        <title>Genome assembly and annotation of Periplaneta americana reveal a comprehensive cockroach allergen profile.</title>
        <authorList>
            <person name="Wang L."/>
            <person name="Xiong Q."/>
            <person name="Saelim N."/>
            <person name="Wang L."/>
            <person name="Nong W."/>
            <person name="Wan A.T."/>
            <person name="Shi M."/>
            <person name="Liu X."/>
            <person name="Cao Q."/>
            <person name="Hui J.H.L."/>
            <person name="Sookrung N."/>
            <person name="Leung T.F."/>
            <person name="Tungtrongchitr A."/>
            <person name="Tsui S.K.W."/>
        </authorList>
    </citation>
    <scope>NUCLEOTIDE SEQUENCE [LARGE SCALE GENOMIC DNA]</scope>
    <source>
        <strain evidence="14">PWHHKU_190912</strain>
    </source>
</reference>
<dbReference type="InterPro" id="IPR047087">
    <property type="entry name" value="KU70_core_dom"/>
</dbReference>
<dbReference type="PIRSF" id="PIRSF003033">
    <property type="entry name" value="Ku70"/>
    <property type="match status" value="1"/>
</dbReference>
<dbReference type="CDD" id="cd00788">
    <property type="entry name" value="KU70"/>
    <property type="match status" value="1"/>
</dbReference>
<accession>A0ABQ8SEL5</accession>
<dbReference type="Gene3D" id="1.10.1600.10">
    <property type="match status" value="1"/>
</dbReference>
<evidence type="ECO:0000256" key="4">
    <source>
        <dbReference type="ARBA" id="ARBA00022763"/>
    </source>
</evidence>
<dbReference type="Pfam" id="PF03730">
    <property type="entry name" value="Ku_C"/>
    <property type="match status" value="1"/>
</dbReference>
<feature type="compositionally biased region" description="Basic and acidic residues" evidence="12">
    <location>
        <begin position="547"/>
        <end position="559"/>
    </location>
</feature>
<keyword evidence="10" id="KW-0234">DNA repair</keyword>
<keyword evidence="7" id="KW-0067">ATP-binding</keyword>
<name>A0ABQ8SEL5_PERAM</name>
<evidence type="ECO:0000256" key="2">
    <source>
        <dbReference type="ARBA" id="ARBA00005240"/>
    </source>
</evidence>
<proteinExistence type="inferred from homology"/>
<feature type="domain" description="Ku" evidence="13">
    <location>
        <begin position="299"/>
        <end position="448"/>
    </location>
</feature>
<sequence>MDPAAWDDGDLNQDEELEFQEPMWAGRDGLIFLIDASKPMFVEDDSGSSPFRISLQCCRSTMLNKIVSSERDLMGVVLFGTDKTTNKLDVPHIYVLQDLQQPGADKIKQLETILNRPKFDDFENKYGHSNDFAISDALWLCQQIFADSPLKLSSKKILLFTNTDNPHGGSTQQQHRARRKAADLCQVGIDVELLHMGRDFDPSHFYKELIQTIKGEDSDDWRLPNPSTRFEELTARLYRKDHKKRSVGRIPFLLGGEIKFGVAIYNLVRQTTVPKKASLDKNTNEPVKSTIKKFHADTGEVLLSTELNKYQEFGFKKITLTLEETRNLRKMMDPCLKLLGFKPVSKVKIHHHVTPSSFIYPDEGLVEGSRRLFAALLDRCVAKKVVPICIYMPRSNSTPSLVALLPQQECLDDANVQLLPPGFHVVNLPYAEDIRMLNIDSSIKGNPEQIESAKAVVKKLRFGYSPYKFDNPKLQTHWSNIEALAMDYNEPKEVPDLTVPDHEYMANKLGSLAKDFLDHVYIAGYYPGDKPKASGGRKRASNVVDNDNPKRTPKAAEDTSDMKALALDEWLLVMFQVEKLKVDQLKAYLQENGIKVTGLKKADLVSKVYQQLGIDEPN</sequence>
<dbReference type="InterPro" id="IPR005161">
    <property type="entry name" value="Ku_N"/>
</dbReference>
<dbReference type="InterPro" id="IPR036465">
    <property type="entry name" value="vWFA_dom_sf"/>
</dbReference>